<comment type="cofactor">
    <cofactor evidence="1">
        <name>thiamine diphosphate</name>
        <dbReference type="ChEBI" id="CHEBI:58937"/>
    </cofactor>
</comment>
<dbReference type="SMART" id="SM00861">
    <property type="entry name" value="Transket_pyr"/>
    <property type="match status" value="1"/>
</dbReference>
<dbReference type="InterPro" id="IPR033248">
    <property type="entry name" value="Transketolase_C"/>
</dbReference>
<evidence type="ECO:0000256" key="2">
    <source>
        <dbReference type="ARBA" id="ARBA00007131"/>
    </source>
</evidence>
<dbReference type="PANTHER" id="PTHR43825:SF1">
    <property type="entry name" value="TRANSKETOLASE-LIKE PYRIMIDINE-BINDING DOMAIN-CONTAINING PROTEIN"/>
    <property type="match status" value="1"/>
</dbReference>
<accession>A0A1F5V2P8</accession>
<dbReference type="InterPro" id="IPR009014">
    <property type="entry name" value="Transketo_C/PFOR_II"/>
</dbReference>
<dbReference type="Gene3D" id="3.40.50.920">
    <property type="match status" value="1"/>
</dbReference>
<gene>
    <name evidence="5" type="ORF">A2Z21_05440</name>
</gene>
<dbReference type="STRING" id="1817864.A2Z21_05440"/>
<dbReference type="Gene3D" id="3.40.50.970">
    <property type="match status" value="1"/>
</dbReference>
<dbReference type="AlphaFoldDB" id="A0A1F5V2P8"/>
<comment type="caution">
    <text evidence="5">The sequence shown here is derived from an EMBL/GenBank/DDBJ whole genome shotgun (WGS) entry which is preliminary data.</text>
</comment>
<sequence length="329" mass="35410">MDDSGKPKAVERRYVRDAFGEALVELGVEKNFVVLGADLDKSTKTLKFREKFGEFGKEPFYEKGRWISCGVSEAFMCAAAGGLAARGVKPVITTFARFLERGFEPLLQSVAIPGFDAFVLGSHGGIGTGQDGSSAQAIEDIALFRTLPNATVICPADYEEAKQATFAAFECPGIVYMRLSRNPLPPIFAKEYLFQFGKGVELIPGKGITLVSTGETTYPALLAATKLKTQKLNPRLIHLPTVHPPDQTVLAEAAQDTELFVTVEDHSPRGGLGDAVLEALSQANAPRQVVKIGVEVYAESGTPAELYQKYGLDADGIVRRVLGALGKKL</sequence>
<proteinExistence type="inferred from homology"/>
<dbReference type="SUPFAM" id="SSF52518">
    <property type="entry name" value="Thiamin diphosphate-binding fold (THDP-binding)"/>
    <property type="match status" value="1"/>
</dbReference>
<evidence type="ECO:0000256" key="3">
    <source>
        <dbReference type="ARBA" id="ARBA00023052"/>
    </source>
</evidence>
<keyword evidence="3" id="KW-0786">Thiamine pyrophosphate</keyword>
<dbReference type="InterPro" id="IPR005475">
    <property type="entry name" value="Transketolase-like_Pyr-bd"/>
</dbReference>
<evidence type="ECO:0000313" key="5">
    <source>
        <dbReference type="EMBL" id="OGF57699.1"/>
    </source>
</evidence>
<organism evidence="5 6">
    <name type="scientific">Fraserbacteria sp. (strain RBG_16_55_9)</name>
    <dbReference type="NCBI Taxonomy" id="1817864"/>
    <lineage>
        <taxon>Bacteria</taxon>
        <taxon>Candidatus Fraseribacteriota</taxon>
    </lineage>
</organism>
<evidence type="ECO:0000259" key="4">
    <source>
        <dbReference type="SMART" id="SM00861"/>
    </source>
</evidence>
<protein>
    <recommendedName>
        <fullName evidence="4">Transketolase-like pyrimidine-binding domain-containing protein</fullName>
    </recommendedName>
</protein>
<dbReference type="PANTHER" id="PTHR43825">
    <property type="entry name" value="PYRUVATE DEHYDROGENASE E1 COMPONENT"/>
    <property type="match status" value="1"/>
</dbReference>
<evidence type="ECO:0000256" key="1">
    <source>
        <dbReference type="ARBA" id="ARBA00001964"/>
    </source>
</evidence>
<comment type="similarity">
    <text evidence="2">Belongs to the transketolase family.</text>
</comment>
<dbReference type="Pfam" id="PF02780">
    <property type="entry name" value="Transketolase_C"/>
    <property type="match status" value="1"/>
</dbReference>
<name>A0A1F5V2P8_FRAXR</name>
<evidence type="ECO:0000313" key="6">
    <source>
        <dbReference type="Proteomes" id="UP000179157"/>
    </source>
</evidence>
<reference evidence="5 6" key="1">
    <citation type="journal article" date="2016" name="Nat. Commun.">
        <title>Thousands of microbial genomes shed light on interconnected biogeochemical processes in an aquifer system.</title>
        <authorList>
            <person name="Anantharaman K."/>
            <person name="Brown C.T."/>
            <person name="Hug L.A."/>
            <person name="Sharon I."/>
            <person name="Castelle C.J."/>
            <person name="Probst A.J."/>
            <person name="Thomas B.C."/>
            <person name="Singh A."/>
            <person name="Wilkins M.J."/>
            <person name="Karaoz U."/>
            <person name="Brodie E.L."/>
            <person name="Williams K.H."/>
            <person name="Hubbard S.S."/>
            <person name="Banfield J.F."/>
        </authorList>
    </citation>
    <scope>NUCLEOTIDE SEQUENCE [LARGE SCALE GENOMIC DNA]</scope>
    <source>
        <strain evidence="6">RBG_16_55_9</strain>
    </source>
</reference>
<dbReference type="InterPro" id="IPR051157">
    <property type="entry name" value="PDH/Transketolase"/>
</dbReference>
<dbReference type="InterPro" id="IPR029061">
    <property type="entry name" value="THDP-binding"/>
</dbReference>
<dbReference type="EMBL" id="MFGX01000006">
    <property type="protein sequence ID" value="OGF57699.1"/>
    <property type="molecule type" value="Genomic_DNA"/>
</dbReference>
<dbReference type="Proteomes" id="UP000179157">
    <property type="component" value="Unassembled WGS sequence"/>
</dbReference>
<dbReference type="FunFam" id="3.40.50.970:FF:000129">
    <property type="entry name" value="Transketolase"/>
    <property type="match status" value="1"/>
</dbReference>
<dbReference type="SUPFAM" id="SSF52922">
    <property type="entry name" value="TK C-terminal domain-like"/>
    <property type="match status" value="1"/>
</dbReference>
<dbReference type="Pfam" id="PF02779">
    <property type="entry name" value="Transket_pyr"/>
    <property type="match status" value="1"/>
</dbReference>
<dbReference type="CDD" id="cd07033">
    <property type="entry name" value="TPP_PYR_DXS_TK_like"/>
    <property type="match status" value="1"/>
</dbReference>
<feature type="domain" description="Transketolase-like pyrimidine-binding" evidence="4">
    <location>
        <begin position="13"/>
        <end position="187"/>
    </location>
</feature>